<dbReference type="InterPro" id="IPR003439">
    <property type="entry name" value="ABC_transporter-like_ATP-bd"/>
</dbReference>
<keyword evidence="3 8" id="KW-0812">Transmembrane</keyword>
<accession>A0ABD5ZHJ0</accession>
<dbReference type="InterPro" id="IPR003593">
    <property type="entry name" value="AAA+_ATPase"/>
</dbReference>
<dbReference type="PROSITE" id="PS50893">
    <property type="entry name" value="ABC_TRANSPORTER_2"/>
    <property type="match status" value="1"/>
</dbReference>
<dbReference type="AlphaFoldDB" id="A0ABD5ZHJ0"/>
<evidence type="ECO:0000256" key="2">
    <source>
        <dbReference type="ARBA" id="ARBA00022448"/>
    </source>
</evidence>
<evidence type="ECO:0000256" key="8">
    <source>
        <dbReference type="SAM" id="Phobius"/>
    </source>
</evidence>
<dbReference type="SUPFAM" id="SSF90123">
    <property type="entry name" value="ABC transporter transmembrane region"/>
    <property type="match status" value="1"/>
</dbReference>
<keyword evidence="7 8" id="KW-0472">Membrane</keyword>
<sequence length="645" mass="71727">MPPDTDDDPFEVQKERVDNPMRRLFDEYGRENTAQFVVGVLASVAARILDLLPPVVLGLAIDAIIRQDKSFAAGFPVIPEAWVAPFVPGTRVGQFYFAVGIIVVSFLGGAAFHWLRNWGWNSFAQHIQHAIRTDTYDQMQRLNMEFFADKQTGEMMSILSNDVNRLERFLNDGMNSFFRLSVMVVAIAAILLSYNWQLALVALFPVPLISLFTWKFIQIIQPKYADVRSSVGTLNSRLENNLGGIQVIKTFNAENHESDRVDDVSGDYFDANWDAIDTRIKFFPALRILAGIGFTLTFLVGGLWVIQGEGPGPFTGTLAVGEFVTFILLTQQFVWPLAQFGQIINMYQRARASSARIFGLMDEPGRLEEQPNAPELDITEGRVEYDDVSFGYDKNENIIEDISFDVAGGETLALVGPTGAGKSTVLKLLMRMYDTDEGAIRIDGQDLREVTLRSLRRQVGYVSQETFLFYGTVKENIAYGTFDASDDDIVAAAKAAEAHEFITNLPDGYDTKVGERGVKLSGGQRQRVSIARAILKDPEILVLDEATSDVDTETEMLIQRSLDELTADRTTFAIAHRLSTIKDADQIVVLEGGHIVEHGTHDDLLGDGGLYAHLWGVQAGEIDQLPDEFIERAARRQAEVDASDD</sequence>
<feature type="transmembrane region" description="Helical" evidence="8">
    <location>
        <begin position="95"/>
        <end position="115"/>
    </location>
</feature>
<evidence type="ECO:0000313" key="12">
    <source>
        <dbReference type="Proteomes" id="UP001596481"/>
    </source>
</evidence>
<evidence type="ECO:0000256" key="6">
    <source>
        <dbReference type="ARBA" id="ARBA00022989"/>
    </source>
</evidence>
<dbReference type="PROSITE" id="PS00211">
    <property type="entry name" value="ABC_TRANSPORTER_1"/>
    <property type="match status" value="1"/>
</dbReference>
<dbReference type="InterPro" id="IPR017871">
    <property type="entry name" value="ABC_transporter-like_CS"/>
</dbReference>
<keyword evidence="5 11" id="KW-0067">ATP-binding</keyword>
<feature type="domain" description="ABC transporter" evidence="9">
    <location>
        <begin position="383"/>
        <end position="617"/>
    </location>
</feature>
<dbReference type="PANTHER" id="PTHR24221">
    <property type="entry name" value="ATP-BINDING CASSETTE SUB-FAMILY B"/>
    <property type="match status" value="1"/>
</dbReference>
<keyword evidence="6 8" id="KW-1133">Transmembrane helix</keyword>
<dbReference type="GO" id="GO:0005524">
    <property type="term" value="F:ATP binding"/>
    <property type="evidence" value="ECO:0007669"/>
    <property type="project" value="UniProtKB-KW"/>
</dbReference>
<evidence type="ECO:0000256" key="1">
    <source>
        <dbReference type="ARBA" id="ARBA00004141"/>
    </source>
</evidence>
<dbReference type="InterPro" id="IPR011527">
    <property type="entry name" value="ABC1_TM_dom"/>
</dbReference>
<comment type="subcellular location">
    <subcellularLocation>
        <location evidence="1">Membrane</location>
        <topology evidence="1">Multi-pass membrane protein</topology>
    </subcellularLocation>
</comment>
<dbReference type="Pfam" id="PF00005">
    <property type="entry name" value="ABC_tran"/>
    <property type="match status" value="1"/>
</dbReference>
<evidence type="ECO:0000256" key="3">
    <source>
        <dbReference type="ARBA" id="ARBA00022692"/>
    </source>
</evidence>
<dbReference type="EMBL" id="JBHTAA010000005">
    <property type="protein sequence ID" value="MFC7204592.1"/>
    <property type="molecule type" value="Genomic_DNA"/>
</dbReference>
<dbReference type="InterPro" id="IPR039421">
    <property type="entry name" value="Type_1_exporter"/>
</dbReference>
<evidence type="ECO:0000259" key="9">
    <source>
        <dbReference type="PROSITE" id="PS50893"/>
    </source>
</evidence>
<dbReference type="Proteomes" id="UP001596481">
    <property type="component" value="Unassembled WGS sequence"/>
</dbReference>
<proteinExistence type="predicted"/>
<keyword evidence="12" id="KW-1185">Reference proteome</keyword>
<evidence type="ECO:0000256" key="7">
    <source>
        <dbReference type="ARBA" id="ARBA00023136"/>
    </source>
</evidence>
<name>A0ABD5ZHJ0_9EURY</name>
<dbReference type="SMART" id="SM00382">
    <property type="entry name" value="AAA"/>
    <property type="match status" value="1"/>
</dbReference>
<evidence type="ECO:0000256" key="5">
    <source>
        <dbReference type="ARBA" id="ARBA00022840"/>
    </source>
</evidence>
<keyword evidence="4" id="KW-0547">Nucleotide-binding</keyword>
<comment type="caution">
    <text evidence="11">The sequence shown here is derived from an EMBL/GenBank/DDBJ whole genome shotgun (WGS) entry which is preliminary data.</text>
</comment>
<dbReference type="FunFam" id="3.40.50.300:FF:000287">
    <property type="entry name" value="Multidrug ABC transporter ATP-binding protein"/>
    <property type="match status" value="1"/>
</dbReference>
<dbReference type="Pfam" id="PF00664">
    <property type="entry name" value="ABC_membrane"/>
    <property type="match status" value="1"/>
</dbReference>
<dbReference type="Gene3D" id="3.40.50.300">
    <property type="entry name" value="P-loop containing nucleotide triphosphate hydrolases"/>
    <property type="match status" value="1"/>
</dbReference>
<dbReference type="CDD" id="cd18565">
    <property type="entry name" value="ABC_6TM_exporter_like"/>
    <property type="match status" value="1"/>
</dbReference>
<dbReference type="GO" id="GO:0016020">
    <property type="term" value="C:membrane"/>
    <property type="evidence" value="ECO:0007669"/>
    <property type="project" value="UniProtKB-SubCell"/>
</dbReference>
<protein>
    <submittedName>
        <fullName evidence="11">ABC transporter ATP-binding protein</fullName>
    </submittedName>
</protein>
<dbReference type="RefSeq" id="WP_390224420.1">
    <property type="nucleotide sequence ID" value="NZ_JBHTAA010000005.1"/>
</dbReference>
<dbReference type="SUPFAM" id="SSF52540">
    <property type="entry name" value="P-loop containing nucleoside triphosphate hydrolases"/>
    <property type="match status" value="1"/>
</dbReference>
<evidence type="ECO:0000259" key="10">
    <source>
        <dbReference type="PROSITE" id="PS50929"/>
    </source>
</evidence>
<organism evidence="11 12">
    <name type="scientific">Haloferax namakaokahaiae</name>
    <dbReference type="NCBI Taxonomy" id="1748331"/>
    <lineage>
        <taxon>Archaea</taxon>
        <taxon>Methanobacteriati</taxon>
        <taxon>Methanobacteriota</taxon>
        <taxon>Stenosarchaea group</taxon>
        <taxon>Halobacteria</taxon>
        <taxon>Halobacteriales</taxon>
        <taxon>Haloferacaceae</taxon>
        <taxon>Haloferax</taxon>
    </lineage>
</organism>
<dbReference type="InterPro" id="IPR036640">
    <property type="entry name" value="ABC1_TM_sf"/>
</dbReference>
<dbReference type="Gene3D" id="1.20.1560.10">
    <property type="entry name" value="ABC transporter type 1, transmembrane domain"/>
    <property type="match status" value="1"/>
</dbReference>
<feature type="transmembrane region" description="Helical" evidence="8">
    <location>
        <begin position="177"/>
        <end position="194"/>
    </location>
</feature>
<keyword evidence="2" id="KW-0813">Transport</keyword>
<dbReference type="PANTHER" id="PTHR24221:SF654">
    <property type="entry name" value="ATP-BINDING CASSETTE SUB-FAMILY B MEMBER 6"/>
    <property type="match status" value="1"/>
</dbReference>
<feature type="transmembrane region" description="Helical" evidence="8">
    <location>
        <begin position="200"/>
        <end position="220"/>
    </location>
</feature>
<feature type="transmembrane region" description="Helical" evidence="8">
    <location>
        <begin position="288"/>
        <end position="306"/>
    </location>
</feature>
<dbReference type="InterPro" id="IPR027417">
    <property type="entry name" value="P-loop_NTPase"/>
</dbReference>
<evidence type="ECO:0000256" key="4">
    <source>
        <dbReference type="ARBA" id="ARBA00022741"/>
    </source>
</evidence>
<gene>
    <name evidence="11" type="ORF">ACFQJC_13800</name>
</gene>
<evidence type="ECO:0000313" key="11">
    <source>
        <dbReference type="EMBL" id="MFC7204592.1"/>
    </source>
</evidence>
<dbReference type="CDD" id="cd03251">
    <property type="entry name" value="ABCC_MsbA"/>
    <property type="match status" value="1"/>
</dbReference>
<dbReference type="PROSITE" id="PS50929">
    <property type="entry name" value="ABC_TM1F"/>
    <property type="match status" value="1"/>
</dbReference>
<reference evidence="11 12" key="1">
    <citation type="journal article" date="2019" name="Int. J. Syst. Evol. Microbiol.">
        <title>The Global Catalogue of Microorganisms (GCM) 10K type strain sequencing project: providing services to taxonomists for standard genome sequencing and annotation.</title>
        <authorList>
            <consortium name="The Broad Institute Genomics Platform"/>
            <consortium name="The Broad Institute Genome Sequencing Center for Infectious Disease"/>
            <person name="Wu L."/>
            <person name="Ma J."/>
        </authorList>
    </citation>
    <scope>NUCLEOTIDE SEQUENCE [LARGE SCALE GENOMIC DNA]</scope>
    <source>
        <strain evidence="11 12">DSM 29988</strain>
    </source>
</reference>
<feature type="domain" description="ABC transmembrane type-1" evidence="10">
    <location>
        <begin position="37"/>
        <end position="349"/>
    </location>
</feature>